<evidence type="ECO:0000256" key="2">
    <source>
        <dbReference type="ARBA" id="ARBA00010878"/>
    </source>
</evidence>
<name>A0A9P8PX28_9ASCO</name>
<keyword evidence="5" id="KW-1185">Reference proteome</keyword>
<reference evidence="4" key="2">
    <citation type="submission" date="2021-01" db="EMBL/GenBank/DDBJ databases">
        <authorList>
            <person name="Schikora-Tamarit M.A."/>
        </authorList>
    </citation>
    <scope>NUCLEOTIDE SEQUENCE</scope>
    <source>
        <strain evidence="4">CBS6341</strain>
    </source>
</reference>
<sequence length="250" mass="28597">MVSKLSFKGDNPKIKKKKIKTVGKKVKKEVENLPIWVKAEHLSQLKGPLTIQLNEDKSLISHESSILRFSKDLTFRRFQEEDVIEPNSITQVFIGVTIPIETKNKNELKLAFKTSDDKYIGFYKDADQNNLRCTSDTISDSQIFTVSKIEDGTGFFISKEGNYLGKDLNFVNEPISFIIRIQRKNLQIVDKDSIKTSNYANIESAITELNKYNVSVTIELKQRLREALKQGKLNEQIIIEKTSSKSDSRC</sequence>
<evidence type="ECO:0000256" key="1">
    <source>
        <dbReference type="ARBA" id="ARBA00004604"/>
    </source>
</evidence>
<organism evidence="4 5">
    <name type="scientific">Wickerhamomyces mucosus</name>
    <dbReference type="NCBI Taxonomy" id="1378264"/>
    <lineage>
        <taxon>Eukaryota</taxon>
        <taxon>Fungi</taxon>
        <taxon>Dikarya</taxon>
        <taxon>Ascomycota</taxon>
        <taxon>Saccharomycotina</taxon>
        <taxon>Saccharomycetes</taxon>
        <taxon>Phaffomycetales</taxon>
        <taxon>Wickerhamomycetaceae</taxon>
        <taxon>Wickerhamomyces</taxon>
    </lineage>
</organism>
<dbReference type="GO" id="GO:0051015">
    <property type="term" value="F:actin filament binding"/>
    <property type="evidence" value="ECO:0007669"/>
    <property type="project" value="TreeGrafter"/>
</dbReference>
<dbReference type="PANTHER" id="PTHR12928">
    <property type="entry name" value="FRG1 PROTEIN"/>
    <property type="match status" value="1"/>
</dbReference>
<comment type="subcellular location">
    <subcellularLocation>
        <location evidence="1">Nucleus</location>
        <location evidence="1">Nucleolus</location>
    </subcellularLocation>
</comment>
<comment type="caution">
    <text evidence="4">The sequence shown here is derived from an EMBL/GenBank/DDBJ whole genome shotgun (WGS) entry which is preliminary data.</text>
</comment>
<dbReference type="GO" id="GO:0071013">
    <property type="term" value="C:catalytic step 2 spliceosome"/>
    <property type="evidence" value="ECO:0007669"/>
    <property type="project" value="TreeGrafter"/>
</dbReference>
<keyword evidence="3" id="KW-0539">Nucleus</keyword>
<dbReference type="Proteomes" id="UP000769528">
    <property type="component" value="Unassembled WGS sequence"/>
</dbReference>
<evidence type="ECO:0000313" key="5">
    <source>
        <dbReference type="Proteomes" id="UP000769528"/>
    </source>
</evidence>
<dbReference type="OrthoDB" id="5539371at2759"/>
<dbReference type="InterPro" id="IPR010414">
    <property type="entry name" value="FRG1"/>
</dbReference>
<evidence type="ECO:0000313" key="4">
    <source>
        <dbReference type="EMBL" id="KAH3679180.1"/>
    </source>
</evidence>
<dbReference type="EMBL" id="JAEUBF010000389">
    <property type="protein sequence ID" value="KAH3679180.1"/>
    <property type="molecule type" value="Genomic_DNA"/>
</dbReference>
<proteinExistence type="inferred from homology"/>
<dbReference type="SUPFAM" id="SSF50405">
    <property type="entry name" value="Actin-crosslinking proteins"/>
    <property type="match status" value="1"/>
</dbReference>
<evidence type="ECO:0000256" key="3">
    <source>
        <dbReference type="ARBA" id="ARBA00023242"/>
    </source>
</evidence>
<reference evidence="4" key="1">
    <citation type="journal article" date="2021" name="Open Biol.">
        <title>Shared evolutionary footprints suggest mitochondrial oxidative damage underlies multiple complex I losses in fungi.</title>
        <authorList>
            <person name="Schikora-Tamarit M.A."/>
            <person name="Marcet-Houben M."/>
            <person name="Nosek J."/>
            <person name="Gabaldon T."/>
        </authorList>
    </citation>
    <scope>NUCLEOTIDE SEQUENCE</scope>
    <source>
        <strain evidence="4">CBS6341</strain>
    </source>
</reference>
<dbReference type="InterPro" id="IPR008999">
    <property type="entry name" value="Actin-crosslinking"/>
</dbReference>
<dbReference type="GO" id="GO:0005730">
    <property type="term" value="C:nucleolus"/>
    <property type="evidence" value="ECO:0007669"/>
    <property type="project" value="UniProtKB-SubCell"/>
</dbReference>
<accession>A0A9P8PX28</accession>
<protein>
    <submittedName>
        <fullName evidence="4">Uncharacterized protein</fullName>
    </submittedName>
</protein>
<gene>
    <name evidence="4" type="ORF">WICMUC_001191</name>
</gene>
<dbReference type="PANTHER" id="PTHR12928:SF0">
    <property type="entry name" value="FSHD REGION GENE 1"/>
    <property type="match status" value="1"/>
</dbReference>
<dbReference type="AlphaFoldDB" id="A0A9P8PX28"/>
<comment type="similarity">
    <text evidence="2">Belongs to the FRG1 family.</text>
</comment>
<dbReference type="Gene3D" id="2.80.10.50">
    <property type="match status" value="1"/>
</dbReference>